<name>A0ACB9H276_CICIN</name>
<proteinExistence type="predicted"/>
<accession>A0ACB9H276</accession>
<sequence>MASSAAVAAALLKMFGLLQLLSPERMEFSSTPATCSSVDKQFLCYFLIVDFTFPHSSDRTRTSIVNGLRKKLSDSMNSFNDLRNKMASKYHETVQRRYYTVTCENPDESTVDNLISTGQSKTFLQKAIQEQGRGQVMDTILEIKELLIQKRVPCLLIF</sequence>
<protein>
    <submittedName>
        <fullName evidence="1">Uncharacterized protein</fullName>
    </submittedName>
</protein>
<evidence type="ECO:0000313" key="1">
    <source>
        <dbReference type="EMBL" id="KAI3789839.1"/>
    </source>
</evidence>
<keyword evidence="2" id="KW-1185">Reference proteome</keyword>
<dbReference type="Proteomes" id="UP001055811">
    <property type="component" value="Linkage Group LG01"/>
</dbReference>
<gene>
    <name evidence="1" type="ORF">L2E82_02643</name>
</gene>
<organism evidence="1 2">
    <name type="scientific">Cichorium intybus</name>
    <name type="common">Chicory</name>
    <dbReference type="NCBI Taxonomy" id="13427"/>
    <lineage>
        <taxon>Eukaryota</taxon>
        <taxon>Viridiplantae</taxon>
        <taxon>Streptophyta</taxon>
        <taxon>Embryophyta</taxon>
        <taxon>Tracheophyta</taxon>
        <taxon>Spermatophyta</taxon>
        <taxon>Magnoliopsida</taxon>
        <taxon>eudicotyledons</taxon>
        <taxon>Gunneridae</taxon>
        <taxon>Pentapetalae</taxon>
        <taxon>asterids</taxon>
        <taxon>campanulids</taxon>
        <taxon>Asterales</taxon>
        <taxon>Asteraceae</taxon>
        <taxon>Cichorioideae</taxon>
        <taxon>Cichorieae</taxon>
        <taxon>Cichoriinae</taxon>
        <taxon>Cichorium</taxon>
    </lineage>
</organism>
<reference evidence="1 2" key="2">
    <citation type="journal article" date="2022" name="Mol. Ecol. Resour.">
        <title>The genomes of chicory, endive, great burdock and yacon provide insights into Asteraceae paleo-polyploidization history and plant inulin production.</title>
        <authorList>
            <person name="Fan W."/>
            <person name="Wang S."/>
            <person name="Wang H."/>
            <person name="Wang A."/>
            <person name="Jiang F."/>
            <person name="Liu H."/>
            <person name="Zhao H."/>
            <person name="Xu D."/>
            <person name="Zhang Y."/>
        </authorList>
    </citation>
    <scope>NUCLEOTIDE SEQUENCE [LARGE SCALE GENOMIC DNA]</scope>
    <source>
        <strain evidence="2">cv. Punajuju</strain>
        <tissue evidence="1">Leaves</tissue>
    </source>
</reference>
<reference evidence="2" key="1">
    <citation type="journal article" date="2022" name="Mol. Ecol. Resour.">
        <title>The genomes of chicory, endive, great burdock and yacon provide insights into Asteraceae palaeo-polyploidization history and plant inulin production.</title>
        <authorList>
            <person name="Fan W."/>
            <person name="Wang S."/>
            <person name="Wang H."/>
            <person name="Wang A."/>
            <person name="Jiang F."/>
            <person name="Liu H."/>
            <person name="Zhao H."/>
            <person name="Xu D."/>
            <person name="Zhang Y."/>
        </authorList>
    </citation>
    <scope>NUCLEOTIDE SEQUENCE [LARGE SCALE GENOMIC DNA]</scope>
    <source>
        <strain evidence="2">cv. Punajuju</strain>
    </source>
</reference>
<comment type="caution">
    <text evidence="1">The sequence shown here is derived from an EMBL/GenBank/DDBJ whole genome shotgun (WGS) entry which is preliminary data.</text>
</comment>
<evidence type="ECO:0000313" key="2">
    <source>
        <dbReference type="Proteomes" id="UP001055811"/>
    </source>
</evidence>
<dbReference type="EMBL" id="CM042009">
    <property type="protein sequence ID" value="KAI3789839.1"/>
    <property type="molecule type" value="Genomic_DNA"/>
</dbReference>